<feature type="transmembrane region" description="Helical" evidence="2">
    <location>
        <begin position="332"/>
        <end position="353"/>
    </location>
</feature>
<dbReference type="EMBL" id="CP086395">
    <property type="protein sequence ID" value="USJ20302.1"/>
    <property type="molecule type" value="Genomic_DNA"/>
</dbReference>
<keyword evidence="2" id="KW-0472">Membrane</keyword>
<evidence type="ECO:0000313" key="4">
    <source>
        <dbReference type="Proteomes" id="UP001056730"/>
    </source>
</evidence>
<feature type="region of interest" description="Disordered" evidence="1">
    <location>
        <begin position="552"/>
        <end position="574"/>
    </location>
</feature>
<sequence>MDFSILYKGIMKYEIYRETVGGKIAEPVPLFWNFISSILIGMPFQIFKIQAVMVSFLTNLLNISGTLKSVQATMMTHAKAIFLGFIGGSNGTIAQASGAGMLLAITGFYLFYQYTNGKGNFMRAFIHLMAVVATMFFFFGNFTVTTPAGNSKTAMGGQILFDTVTNIADTAKKEINNGMTGFSNTEESGDFIENYVVKPTANFINTGNPAGIINSETGETFSYEAASGEKEVDGKKGQAYVDKLAADGLIDGRKGNPYLKNTGKQLGFQVAAGFMGGMNLWIYAVPIIAVNSTISALSLLVCVFVIIIPLSALLSFVPWFRNAFFTTIKTTLGLLVAPSILSVMLGMLFFLMIQIDYGVLSLIIGKPQTNLEAAVSGLSSIEFLIFFPVVFILKIVFMMILWKNRSGISQKVAGTNMASGNAELSHMKMEWEQFKRGFKKNAEGGAKIATGVATENPALIADGASLVAPNMTKGYNRFQEMKQQPSEDIQEPEKQMEEQSPNDSQVPNETQLQEQNASEETQNIEVPPEEHILNAEDNSTELENTENLISEESQTLENEEISEQVDVQDLQDNPDIEKSFATEEESIIEESMDQSDLISWEEAVQDLQEVRV</sequence>
<feature type="transmembrane region" description="Helical" evidence="2">
    <location>
        <begin position="82"/>
        <end position="112"/>
    </location>
</feature>
<keyword evidence="2" id="KW-1133">Transmembrane helix</keyword>
<dbReference type="RefSeq" id="WP_233128979.1">
    <property type="nucleotide sequence ID" value="NZ_CP086395.1"/>
</dbReference>
<organism evidence="3 4">
    <name type="scientific">Lactococcus formosensis</name>
    <dbReference type="NCBI Taxonomy" id="1281486"/>
    <lineage>
        <taxon>Bacteria</taxon>
        <taxon>Bacillati</taxon>
        <taxon>Bacillota</taxon>
        <taxon>Bacilli</taxon>
        <taxon>Lactobacillales</taxon>
        <taxon>Streptococcaceae</taxon>
        <taxon>Lactococcus</taxon>
    </lineage>
</organism>
<feature type="transmembrane region" description="Helical" evidence="2">
    <location>
        <begin position="296"/>
        <end position="320"/>
    </location>
</feature>
<gene>
    <name evidence="3" type="ORF">LMK00_10975</name>
</gene>
<feature type="transmembrane region" description="Helical" evidence="2">
    <location>
        <begin position="34"/>
        <end position="61"/>
    </location>
</feature>
<proteinExistence type="predicted"/>
<dbReference type="KEGG" id="lfo:LMK00_10975"/>
<feature type="transmembrane region" description="Helical" evidence="2">
    <location>
        <begin position="373"/>
        <end position="402"/>
    </location>
</feature>
<feature type="region of interest" description="Disordered" evidence="1">
    <location>
        <begin position="481"/>
        <end position="530"/>
    </location>
</feature>
<dbReference type="Proteomes" id="UP001056730">
    <property type="component" value="Chromosome"/>
</dbReference>
<keyword evidence="2" id="KW-0812">Transmembrane</keyword>
<dbReference type="AlphaFoldDB" id="A0A9Q9D6S8"/>
<feature type="compositionally biased region" description="Polar residues" evidence="1">
    <location>
        <begin position="498"/>
        <end position="524"/>
    </location>
</feature>
<name>A0A9Q9D6S8_9LACT</name>
<evidence type="ECO:0000256" key="2">
    <source>
        <dbReference type="SAM" id="Phobius"/>
    </source>
</evidence>
<evidence type="ECO:0000313" key="3">
    <source>
        <dbReference type="EMBL" id="USJ20302.1"/>
    </source>
</evidence>
<feature type="transmembrane region" description="Helical" evidence="2">
    <location>
        <begin position="124"/>
        <end position="144"/>
    </location>
</feature>
<protein>
    <submittedName>
        <fullName evidence="3">Uncharacterized protein</fullName>
    </submittedName>
</protein>
<reference evidence="3" key="1">
    <citation type="journal article" date="2022" name="Front. Microbiol.">
        <title>Feed Insects as a Reservoir of Granadaene-Producing Lactococci.</title>
        <authorList>
            <person name="Neuzil-Bunesova V."/>
            <person name="Ramirez Garcia A."/>
            <person name="Modrackova N."/>
            <person name="Makovska M."/>
            <person name="Sabolova M."/>
            <person name="Sproer C."/>
            <person name="Bunk B."/>
            <person name="Blom J."/>
            <person name="Schwab C."/>
        </authorList>
    </citation>
    <scope>NUCLEOTIDE SEQUENCE</scope>
    <source>
        <strain evidence="3">I4/6O</strain>
    </source>
</reference>
<accession>A0A9Q9D6S8</accession>
<feature type="transmembrane region" description="Helical" evidence="2">
    <location>
        <begin position="266"/>
        <end position="290"/>
    </location>
</feature>
<evidence type="ECO:0000256" key="1">
    <source>
        <dbReference type="SAM" id="MobiDB-lite"/>
    </source>
</evidence>